<name>T1IRU3_STRMM</name>
<accession>T1IRU3</accession>
<protein>
    <submittedName>
        <fullName evidence="1">Uncharacterized protein</fullName>
    </submittedName>
</protein>
<dbReference type="Proteomes" id="UP000014500">
    <property type="component" value="Unassembled WGS sequence"/>
</dbReference>
<dbReference type="HOGENOM" id="CLU_3016774_0_0_1"/>
<dbReference type="EnsemblMetazoa" id="SMAR003792-RA">
    <property type="protein sequence ID" value="SMAR003792-PA"/>
    <property type="gene ID" value="SMAR003792"/>
</dbReference>
<keyword evidence="2" id="KW-1185">Reference proteome</keyword>
<reference evidence="1" key="2">
    <citation type="submission" date="2015-02" db="UniProtKB">
        <authorList>
            <consortium name="EnsemblMetazoa"/>
        </authorList>
    </citation>
    <scope>IDENTIFICATION</scope>
</reference>
<organism evidence="1 2">
    <name type="scientific">Strigamia maritima</name>
    <name type="common">European centipede</name>
    <name type="synonym">Geophilus maritimus</name>
    <dbReference type="NCBI Taxonomy" id="126957"/>
    <lineage>
        <taxon>Eukaryota</taxon>
        <taxon>Metazoa</taxon>
        <taxon>Ecdysozoa</taxon>
        <taxon>Arthropoda</taxon>
        <taxon>Myriapoda</taxon>
        <taxon>Chilopoda</taxon>
        <taxon>Pleurostigmophora</taxon>
        <taxon>Geophilomorpha</taxon>
        <taxon>Linotaeniidae</taxon>
        <taxon>Strigamia</taxon>
    </lineage>
</organism>
<reference evidence="2" key="1">
    <citation type="submission" date="2011-05" db="EMBL/GenBank/DDBJ databases">
        <authorList>
            <person name="Richards S.R."/>
            <person name="Qu J."/>
            <person name="Jiang H."/>
            <person name="Jhangiani S.N."/>
            <person name="Agravi P."/>
            <person name="Goodspeed R."/>
            <person name="Gross S."/>
            <person name="Mandapat C."/>
            <person name="Jackson L."/>
            <person name="Mathew T."/>
            <person name="Pu L."/>
            <person name="Thornton R."/>
            <person name="Saada N."/>
            <person name="Wilczek-Boney K.B."/>
            <person name="Lee S."/>
            <person name="Kovar C."/>
            <person name="Wu Y."/>
            <person name="Scherer S.E."/>
            <person name="Worley K.C."/>
            <person name="Muzny D.M."/>
            <person name="Gibbs R."/>
        </authorList>
    </citation>
    <scope>NUCLEOTIDE SEQUENCE</scope>
    <source>
        <strain evidence="2">Brora</strain>
    </source>
</reference>
<dbReference type="AlphaFoldDB" id="T1IRU3"/>
<evidence type="ECO:0000313" key="1">
    <source>
        <dbReference type="EnsemblMetazoa" id="SMAR003792-PA"/>
    </source>
</evidence>
<proteinExistence type="predicted"/>
<dbReference type="EMBL" id="JH431387">
    <property type="status" value="NOT_ANNOTATED_CDS"/>
    <property type="molecule type" value="Genomic_DNA"/>
</dbReference>
<evidence type="ECO:0000313" key="2">
    <source>
        <dbReference type="Proteomes" id="UP000014500"/>
    </source>
</evidence>
<sequence length="56" mass="6859">MMYVCIRRCVGWWHNGSFQSNVFSFCSSSVSWWCWRRRRRASRSRGWSEFKVEVCS</sequence>